<sequence length="141" mass="16012">MELNFRDCYGKLHRSLTESLTPCLISRYGVAILSLVKRNETPKDETPCLITGQVSKVLRHDCYPCSINTAPFLVQTSLSFQHTSFKLLNCMVKSVKTSHFLTTSKQRALFFQDVLKPARKQNGYQSRHGVLLCCQLSNRNA</sequence>
<reference evidence="1" key="1">
    <citation type="submission" date="2021-05" db="EMBL/GenBank/DDBJ databases">
        <authorList>
            <person name="Alioto T."/>
            <person name="Alioto T."/>
            <person name="Gomez Garrido J."/>
        </authorList>
    </citation>
    <scope>NUCLEOTIDE SEQUENCE</scope>
</reference>
<protein>
    <submittedName>
        <fullName evidence="1">(northern house mosquito) hypothetical protein</fullName>
    </submittedName>
</protein>
<organism evidence="1">
    <name type="scientific">Culex pipiens</name>
    <name type="common">House mosquito</name>
    <dbReference type="NCBI Taxonomy" id="7175"/>
    <lineage>
        <taxon>Eukaryota</taxon>
        <taxon>Metazoa</taxon>
        <taxon>Ecdysozoa</taxon>
        <taxon>Arthropoda</taxon>
        <taxon>Hexapoda</taxon>
        <taxon>Insecta</taxon>
        <taxon>Pterygota</taxon>
        <taxon>Neoptera</taxon>
        <taxon>Endopterygota</taxon>
        <taxon>Diptera</taxon>
        <taxon>Nematocera</taxon>
        <taxon>Culicoidea</taxon>
        <taxon>Culicidae</taxon>
        <taxon>Culicinae</taxon>
        <taxon>Culicini</taxon>
        <taxon>Culex</taxon>
        <taxon>Culex</taxon>
    </lineage>
</organism>
<evidence type="ECO:0000313" key="1">
    <source>
        <dbReference type="EMBL" id="CAG6493898.1"/>
    </source>
</evidence>
<accession>A0A8D8CHD9</accession>
<dbReference type="AlphaFoldDB" id="A0A8D8CHD9"/>
<name>A0A8D8CHD9_CULPI</name>
<dbReference type="EMBL" id="HBUE01124280">
    <property type="protein sequence ID" value="CAG6493898.1"/>
    <property type="molecule type" value="Transcribed_RNA"/>
</dbReference>
<proteinExistence type="predicted"/>